<evidence type="ECO:0000313" key="1">
    <source>
        <dbReference type="EMBL" id="CAI6286648.1"/>
    </source>
</evidence>
<dbReference type="AlphaFoldDB" id="A0A9W4U4K2"/>
<dbReference type="EMBL" id="CAOQHR010000001">
    <property type="protein sequence ID" value="CAI6286648.1"/>
    <property type="molecule type" value="Genomic_DNA"/>
</dbReference>
<comment type="caution">
    <text evidence="1">The sequence shown here is derived from an EMBL/GenBank/DDBJ whole genome shotgun (WGS) entry which is preliminary data.</text>
</comment>
<dbReference type="OrthoDB" id="5413827at2759"/>
<gene>
    <name evidence="1" type="ORF">PDIGIT_LOCUS2325</name>
</gene>
<dbReference type="Proteomes" id="UP001152607">
    <property type="component" value="Unassembled WGS sequence"/>
</dbReference>
<protein>
    <submittedName>
        <fullName evidence="1">Uncharacterized protein</fullName>
    </submittedName>
</protein>
<accession>A0A9W4U4K2</accession>
<sequence length="240" mass="27980">MGSENGKSRKAIRELEKDKNENTALIAKQKFIRNQETSPLLRLPGEVRNKIYSYCAEYCRVGIQLNKASSSMVIDYSMHWVFSHTNSLVKTSRQLYNEYSPILLGLCAFHLHIELRETRNGFTRLYNEIDHIFLATVRVLSLHDRHRKFMKEAAEVDIGQKLPNLRTFIFLIRMRRIDRAIPPEIEEMCQEFADFFKKPALEVWIRGSGGIIFRRTPDGKVEAPEVLKEVEKFLCDSKSL</sequence>
<organism evidence="1 2">
    <name type="scientific">Periconia digitata</name>
    <dbReference type="NCBI Taxonomy" id="1303443"/>
    <lineage>
        <taxon>Eukaryota</taxon>
        <taxon>Fungi</taxon>
        <taxon>Dikarya</taxon>
        <taxon>Ascomycota</taxon>
        <taxon>Pezizomycotina</taxon>
        <taxon>Dothideomycetes</taxon>
        <taxon>Pleosporomycetidae</taxon>
        <taxon>Pleosporales</taxon>
        <taxon>Massarineae</taxon>
        <taxon>Periconiaceae</taxon>
        <taxon>Periconia</taxon>
    </lineage>
</organism>
<evidence type="ECO:0000313" key="2">
    <source>
        <dbReference type="Proteomes" id="UP001152607"/>
    </source>
</evidence>
<reference evidence="1" key="1">
    <citation type="submission" date="2023-01" db="EMBL/GenBank/DDBJ databases">
        <authorList>
            <person name="Van Ghelder C."/>
            <person name="Rancurel C."/>
        </authorList>
    </citation>
    <scope>NUCLEOTIDE SEQUENCE</scope>
    <source>
        <strain evidence="1">CNCM I-4278</strain>
    </source>
</reference>
<keyword evidence="2" id="KW-1185">Reference proteome</keyword>
<dbReference type="PANTHER" id="PTHR38790">
    <property type="entry name" value="2EXR DOMAIN-CONTAINING PROTEIN-RELATED"/>
    <property type="match status" value="1"/>
</dbReference>
<proteinExistence type="predicted"/>
<name>A0A9W4U4K2_9PLEO</name>
<dbReference type="PANTHER" id="PTHR38790:SF4">
    <property type="entry name" value="2EXR DOMAIN-CONTAINING PROTEIN"/>
    <property type="match status" value="1"/>
</dbReference>